<keyword evidence="2" id="KW-1185">Reference proteome</keyword>
<evidence type="ECO:0000313" key="1">
    <source>
        <dbReference type="EMBL" id="TGX99777.1"/>
    </source>
</evidence>
<gene>
    <name evidence="1" type="ORF">E5357_04695</name>
</gene>
<protein>
    <submittedName>
        <fullName evidence="1">DUF2399 domain-containing protein</fullName>
    </submittedName>
</protein>
<dbReference type="EMBL" id="SRZB01000005">
    <property type="protein sequence ID" value="TGX99777.1"/>
    <property type="molecule type" value="Genomic_DNA"/>
</dbReference>
<organism evidence="1 2">
    <name type="scientific">Hominisplanchenecus murintestinalis</name>
    <dbReference type="NCBI Taxonomy" id="2941517"/>
    <lineage>
        <taxon>Bacteria</taxon>
        <taxon>Bacillati</taxon>
        <taxon>Bacillota</taxon>
        <taxon>Clostridia</taxon>
        <taxon>Lachnospirales</taxon>
        <taxon>Lachnospiraceae</taxon>
        <taxon>Hominisplanchenecus</taxon>
    </lineage>
</organism>
<dbReference type="Proteomes" id="UP000307720">
    <property type="component" value="Unassembled WGS sequence"/>
</dbReference>
<comment type="caution">
    <text evidence="1">The sequence shown here is derived from an EMBL/GenBank/DDBJ whole genome shotgun (WGS) entry which is preliminary data.</text>
</comment>
<evidence type="ECO:0000313" key="2">
    <source>
        <dbReference type="Proteomes" id="UP000307720"/>
    </source>
</evidence>
<sequence>MEKSLIEWILEQNNKSCKGRLGELTGNKSLKDFPDNSKTREEAKRLEGQKLLKVDWYDGKSVMKKISYRAEDLETFYRMAGQTPPWCVLEEYKKQLQALLPTLKKEWIRQYCEEELVGQLEKGNIPKNLQKEHFMDCLRGLDRLSEPVYKRLFSVRYLSDSKEFEKELQRVIVTIARNYCPDVTEGMEDSAVLSQIYLEEYSQELWIKGSLRLKLERREQDCGGFVYGVALNSQTLKNAEILPDQKITKVITVENKANFESMKYEEGTLIIFTHGFLAPGEREFLRKLVKALPEGTRYYHTGDLDLGGVRIFHDIRTKVMPELEPLQMDADTFRHYKKLGFGEKIEKQEYWEKLRKVAEPRLQGLIDEILKERWVIEQESFLAAGAHR</sequence>
<accession>A0AC61R2D0</accession>
<reference evidence="1" key="1">
    <citation type="submission" date="2019-04" db="EMBL/GenBank/DDBJ databases">
        <title>Microbes associate with the intestines of laboratory mice.</title>
        <authorList>
            <person name="Navarre W."/>
            <person name="Wong E."/>
            <person name="Huang K."/>
            <person name="Tropini C."/>
            <person name="Ng K."/>
            <person name="Yu B."/>
        </authorList>
    </citation>
    <scope>NUCLEOTIDE SEQUENCE</scope>
    <source>
        <strain evidence="1">NM72_1-8</strain>
    </source>
</reference>
<name>A0AC61R2D0_9FIRM</name>
<proteinExistence type="predicted"/>